<gene>
    <name evidence="3" type="ORF">DPPLL_20500</name>
</gene>
<dbReference type="Gene3D" id="3.40.1620.10">
    <property type="entry name" value="YefM-like domain"/>
    <property type="match status" value="1"/>
</dbReference>
<dbReference type="InterPro" id="IPR036165">
    <property type="entry name" value="YefM-like_sf"/>
</dbReference>
<reference evidence="3 4" key="1">
    <citation type="submission" date="2022-01" db="EMBL/GenBank/DDBJ databases">
        <title>Desulfofustis limnae sp. nov., a novel mesophilic sulfate-reducing bacterium isolated from marsh soil.</title>
        <authorList>
            <person name="Watanabe M."/>
            <person name="Takahashi A."/>
            <person name="Kojima H."/>
            <person name="Fukui M."/>
        </authorList>
    </citation>
    <scope>NUCLEOTIDE SEQUENCE [LARGE SCALE GENOMIC DNA]</scope>
    <source>
        <strain evidence="3 4">PPLL</strain>
    </source>
</reference>
<dbReference type="PANTHER" id="PTHR33713">
    <property type="entry name" value="ANTITOXIN YAFN-RELATED"/>
    <property type="match status" value="1"/>
</dbReference>
<comment type="similarity">
    <text evidence="1 2">Belongs to the phD/YefM antitoxin family.</text>
</comment>
<keyword evidence="4" id="KW-1185">Reference proteome</keyword>
<comment type="function">
    <text evidence="2">Antitoxin component of a type II toxin-antitoxin (TA) system.</text>
</comment>
<dbReference type="RefSeq" id="WP_284151102.1">
    <property type="nucleotide sequence ID" value="NZ_AP025516.1"/>
</dbReference>
<dbReference type="Pfam" id="PF02604">
    <property type="entry name" value="PhdYeFM_antitox"/>
    <property type="match status" value="1"/>
</dbReference>
<dbReference type="InterPro" id="IPR006442">
    <property type="entry name" value="Antitoxin_Phd/YefM"/>
</dbReference>
<dbReference type="SUPFAM" id="SSF143120">
    <property type="entry name" value="YefM-like"/>
    <property type="match status" value="1"/>
</dbReference>
<dbReference type="NCBIfam" id="TIGR01552">
    <property type="entry name" value="phd_fam"/>
    <property type="match status" value="1"/>
</dbReference>
<dbReference type="InterPro" id="IPR051405">
    <property type="entry name" value="phD/YefM_antitoxin"/>
</dbReference>
<evidence type="ECO:0000313" key="3">
    <source>
        <dbReference type="EMBL" id="BDD87685.1"/>
    </source>
</evidence>
<dbReference type="Proteomes" id="UP000830055">
    <property type="component" value="Chromosome"/>
</dbReference>
<evidence type="ECO:0000256" key="2">
    <source>
        <dbReference type="RuleBase" id="RU362080"/>
    </source>
</evidence>
<protein>
    <recommendedName>
        <fullName evidence="2">Antitoxin</fullName>
    </recommendedName>
</protein>
<evidence type="ECO:0000256" key="1">
    <source>
        <dbReference type="ARBA" id="ARBA00009981"/>
    </source>
</evidence>
<evidence type="ECO:0000313" key="4">
    <source>
        <dbReference type="Proteomes" id="UP000830055"/>
    </source>
</evidence>
<sequence>MGHAWQLQEAKNKFSQLVSCAQQEGPQVVTKHGREAVVVLSYEDYRKIVAKGESLLQFMKRSPLADVELDLARSRDTGRDVEL</sequence>
<proteinExistence type="inferred from homology"/>
<accession>A0ABN6M643</accession>
<dbReference type="PANTHER" id="PTHR33713:SF9">
    <property type="entry name" value="ANTITOXIN"/>
    <property type="match status" value="1"/>
</dbReference>
<name>A0ABN6M643_9BACT</name>
<dbReference type="EMBL" id="AP025516">
    <property type="protein sequence ID" value="BDD87685.1"/>
    <property type="molecule type" value="Genomic_DNA"/>
</dbReference>
<organism evidence="3 4">
    <name type="scientific">Desulfofustis limnaeus</name>
    <dbReference type="NCBI Taxonomy" id="2740163"/>
    <lineage>
        <taxon>Bacteria</taxon>
        <taxon>Pseudomonadati</taxon>
        <taxon>Thermodesulfobacteriota</taxon>
        <taxon>Desulfobulbia</taxon>
        <taxon>Desulfobulbales</taxon>
        <taxon>Desulfocapsaceae</taxon>
        <taxon>Desulfofustis</taxon>
    </lineage>
</organism>